<protein>
    <submittedName>
        <fullName evidence="1">Uncharacterized protein</fullName>
    </submittedName>
</protein>
<feature type="non-terminal residue" evidence="1">
    <location>
        <position position="582"/>
    </location>
</feature>
<dbReference type="EMBL" id="CM046116">
    <property type="protein sequence ID" value="KAI8421435.1"/>
    <property type="molecule type" value="Genomic_DNA"/>
</dbReference>
<dbReference type="Proteomes" id="UP001064048">
    <property type="component" value="Chromosome 16"/>
</dbReference>
<proteinExistence type="predicted"/>
<organism evidence="1 2">
    <name type="scientific">Choristoneura fumiferana</name>
    <name type="common">Spruce budworm moth</name>
    <name type="synonym">Archips fumiferana</name>
    <dbReference type="NCBI Taxonomy" id="7141"/>
    <lineage>
        <taxon>Eukaryota</taxon>
        <taxon>Metazoa</taxon>
        <taxon>Ecdysozoa</taxon>
        <taxon>Arthropoda</taxon>
        <taxon>Hexapoda</taxon>
        <taxon>Insecta</taxon>
        <taxon>Pterygota</taxon>
        <taxon>Neoptera</taxon>
        <taxon>Endopterygota</taxon>
        <taxon>Lepidoptera</taxon>
        <taxon>Glossata</taxon>
        <taxon>Ditrysia</taxon>
        <taxon>Tortricoidea</taxon>
        <taxon>Tortricidae</taxon>
        <taxon>Tortricinae</taxon>
        <taxon>Choristoneura</taxon>
    </lineage>
</organism>
<reference evidence="1 2" key="1">
    <citation type="journal article" date="2022" name="Genome Biol. Evol.">
        <title>The Spruce Budworm Genome: Reconstructing the Evolutionary History of Antifreeze Proteins.</title>
        <authorList>
            <person name="Beliveau C."/>
            <person name="Gagne P."/>
            <person name="Picq S."/>
            <person name="Vernygora O."/>
            <person name="Keeling C.I."/>
            <person name="Pinkney K."/>
            <person name="Doucet D."/>
            <person name="Wen F."/>
            <person name="Johnston J.S."/>
            <person name="Maaroufi H."/>
            <person name="Boyle B."/>
            <person name="Laroche J."/>
            <person name="Dewar K."/>
            <person name="Juretic N."/>
            <person name="Blackburn G."/>
            <person name="Nisole A."/>
            <person name="Brunet B."/>
            <person name="Brandao M."/>
            <person name="Lumley L."/>
            <person name="Duan J."/>
            <person name="Quan G."/>
            <person name="Lucarotti C.J."/>
            <person name="Roe A.D."/>
            <person name="Sperling F.A.H."/>
            <person name="Levesque R.C."/>
            <person name="Cusson M."/>
        </authorList>
    </citation>
    <scope>NUCLEOTIDE SEQUENCE [LARGE SCALE GENOMIC DNA]</scope>
    <source>
        <strain evidence="1">Glfc:IPQL:Cfum</strain>
    </source>
</reference>
<keyword evidence="2" id="KW-1185">Reference proteome</keyword>
<gene>
    <name evidence="1" type="ORF">MSG28_009501</name>
</gene>
<evidence type="ECO:0000313" key="1">
    <source>
        <dbReference type="EMBL" id="KAI8421435.1"/>
    </source>
</evidence>
<sequence length="582" mass="64886">MESSQVPPARQQQRRQNGVEDLHLDRVVASQPEIGPTPPDGGYGWLIVFSAVIYHVTVPGLLTLYGLIILKAIREEDHDENEVFKIWDVDIALVPVITIVMRLLLESWCRAVVKTFNMPRFMALSGLCLTVAGILLSSYSTDANSNDHIINVFSGMFAVIITHYFRDRLTTAQRIVRMAPSVGNCLVPILLGYLCAVYTGDVVVMIYGAILMQNCLFLASFSRPMYIERVIRSTYNMLRDAVEDEDEVIFNQRKEDPEANAQAQSSSQAQDDDATDVVVFKSNKNAKEIIDPAVQYRETAKTAATVISPPNHRFSSDFSEMYSDNLRQDRFSSDFGSLDISSYSRISGYQELESIDRNQPQPLYRETTTDAPQNIVFSEVSPGTARRTAALKKNFITVMNMLMDLNFYLYALLHLTTTVSIFVLGVMFAPLVWLKNPTMNIWSVASLMAAAHGSALCFIMLCIVLPKSINEKARLCALFCATGAMGFYGITISAHRSLLLIWCMFSSFATAASTIVQQPLYNSTLNEFDTTATMTTANAIVAIFLMAWSLAQNYEYVACFETAAILQAVTAAVFLASSFRRR</sequence>
<evidence type="ECO:0000313" key="2">
    <source>
        <dbReference type="Proteomes" id="UP001064048"/>
    </source>
</evidence>
<name>A0ACC0JBE8_CHOFU</name>
<comment type="caution">
    <text evidence="1">The sequence shown here is derived from an EMBL/GenBank/DDBJ whole genome shotgun (WGS) entry which is preliminary data.</text>
</comment>
<accession>A0ACC0JBE8</accession>